<name>A0ABV8X666_9LACT</name>
<organism evidence="2 3">
    <name type="scientific">Chungangia koreensis</name>
    <dbReference type="NCBI Taxonomy" id="752657"/>
    <lineage>
        <taxon>Bacteria</taxon>
        <taxon>Bacillati</taxon>
        <taxon>Bacillota</taxon>
        <taxon>Bacilli</taxon>
        <taxon>Lactobacillales</taxon>
        <taxon>Chungangia</taxon>
    </lineage>
</organism>
<dbReference type="GO" id="GO:0017178">
    <property type="term" value="F:diphthine-ammonia ligase activity"/>
    <property type="evidence" value="ECO:0007669"/>
    <property type="project" value="UniProtKB-EC"/>
</dbReference>
<dbReference type="CDD" id="cd01994">
    <property type="entry name" value="AANH_PF0828-like"/>
    <property type="match status" value="1"/>
</dbReference>
<dbReference type="InterPro" id="IPR014729">
    <property type="entry name" value="Rossmann-like_a/b/a_fold"/>
</dbReference>
<keyword evidence="3" id="KW-1185">Reference proteome</keyword>
<dbReference type="InterPro" id="IPR002761">
    <property type="entry name" value="Diphthami_syn_dom"/>
</dbReference>
<dbReference type="EMBL" id="JBHSEC010000014">
    <property type="protein sequence ID" value="MFC4410455.1"/>
    <property type="molecule type" value="Genomic_DNA"/>
</dbReference>
<dbReference type="Pfam" id="PF01902">
    <property type="entry name" value="Diphthami_syn_2"/>
    <property type="match status" value="1"/>
</dbReference>
<dbReference type="Gene3D" id="3.40.50.620">
    <property type="entry name" value="HUPs"/>
    <property type="match status" value="1"/>
</dbReference>
<feature type="domain" description="Diphthamide synthase" evidence="1">
    <location>
        <begin position="11"/>
        <end position="219"/>
    </location>
</feature>
<gene>
    <name evidence="2" type="ORF">ACFOZY_08460</name>
</gene>
<dbReference type="PANTHER" id="PTHR12196:SF2">
    <property type="entry name" value="DIPHTHINE--AMMONIA LIGASE"/>
    <property type="match status" value="1"/>
</dbReference>
<evidence type="ECO:0000259" key="1">
    <source>
        <dbReference type="Pfam" id="PF01902"/>
    </source>
</evidence>
<proteinExistence type="predicted"/>
<dbReference type="PIRSF" id="PIRSF039123">
    <property type="entry name" value="Diphthamide_synthase"/>
    <property type="match status" value="1"/>
</dbReference>
<dbReference type="InterPro" id="IPR030662">
    <property type="entry name" value="DPH6/MJ0570"/>
</dbReference>
<dbReference type="Gene3D" id="3.90.1490.10">
    <property type="entry name" value="putative n-type atp pyrophosphatase, domain 2"/>
    <property type="match status" value="1"/>
</dbReference>
<evidence type="ECO:0000313" key="2">
    <source>
        <dbReference type="EMBL" id="MFC4410455.1"/>
    </source>
</evidence>
<dbReference type="EC" id="6.3.1.14" evidence="2"/>
<accession>A0ABV8X666</accession>
<sequence>MMKGKVFFSSWSGGKDSALAFYEAVQSGGEPGLLLTMFEEGGLNSKSHALPYDVIAAQAEKLNVPLLTKNASWTSYEGMFREALNEMKHLGITYGVFGDIDLIDHLNWVQNICEKAGVTAIHPLWEWPRKNVLKDVIELGFEAYIIVVDSTRLSPSYLGRKLTHELVEELNRLGVDPCGESGEFHTLVVDGPIFSSAVPVRFREIVENEGYAFLTMELLR</sequence>
<comment type="caution">
    <text evidence="2">The sequence shown here is derived from an EMBL/GenBank/DDBJ whole genome shotgun (WGS) entry which is preliminary data.</text>
</comment>
<protein>
    <submittedName>
        <fullName evidence="2">Diphthine--ammonia ligase</fullName>
        <ecNumber evidence="2">6.3.1.14</ecNumber>
    </submittedName>
</protein>
<dbReference type="SUPFAM" id="SSF52402">
    <property type="entry name" value="Adenine nucleotide alpha hydrolases-like"/>
    <property type="match status" value="1"/>
</dbReference>
<keyword evidence="2" id="KW-0436">Ligase</keyword>
<evidence type="ECO:0000313" key="3">
    <source>
        <dbReference type="Proteomes" id="UP001595817"/>
    </source>
</evidence>
<dbReference type="PANTHER" id="PTHR12196">
    <property type="entry name" value="DOMAIN OF UNKNOWN FUNCTION 71 DUF71 -CONTAINING PROTEIN"/>
    <property type="match status" value="1"/>
</dbReference>
<dbReference type="NCBIfam" id="TIGR00290">
    <property type="entry name" value="MJ0570_dom"/>
    <property type="match status" value="1"/>
</dbReference>
<reference evidence="3" key="1">
    <citation type="journal article" date="2019" name="Int. J. Syst. Evol. Microbiol.">
        <title>The Global Catalogue of Microorganisms (GCM) 10K type strain sequencing project: providing services to taxonomists for standard genome sequencing and annotation.</title>
        <authorList>
            <consortium name="The Broad Institute Genomics Platform"/>
            <consortium name="The Broad Institute Genome Sequencing Center for Infectious Disease"/>
            <person name="Wu L."/>
            <person name="Ma J."/>
        </authorList>
    </citation>
    <scope>NUCLEOTIDE SEQUENCE [LARGE SCALE GENOMIC DNA]</scope>
    <source>
        <strain evidence="3">CCUG 59778</strain>
    </source>
</reference>
<dbReference type="RefSeq" id="WP_378154311.1">
    <property type="nucleotide sequence ID" value="NZ_JBHSEC010000014.1"/>
</dbReference>
<dbReference type="Proteomes" id="UP001595817">
    <property type="component" value="Unassembled WGS sequence"/>
</dbReference>